<protein>
    <recommendedName>
        <fullName evidence="10">FACT complex subunit</fullName>
    </recommendedName>
</protein>
<feature type="region of interest" description="Disordered" evidence="11">
    <location>
        <begin position="647"/>
        <end position="738"/>
    </location>
</feature>
<sequence length="738" mass="84724">RTYLIDPPKSQEKNYAFLLDLQSKLVDTLRKGTPLNEVYGKAQSLIRARRPDLEKHFVKNCGFMGIEFRESLYVINAKNTRKLEPGMVINLSVGLQNLELANASDPKQATYALQLIDTVLVTEDGPQVLTDCSKSANDISYFFKAGQEDDAKDAVDEQRRSAPTRPTSTAVLKTKFRSEAQDEESAEQRRQVHQRELAERRQREGMDRFADRQDADQNAGKPAIKKFESYRRVESLPNGLESCRIVVDRRAHTVILPVYGLAVPFHLSAIKNISKSEEGDHVLLRFNFVTPGQPGSRKEDQPFEDPNATFVRALLYRSPDTNRFMQLYKDITDLKKDLNKRDAETKEMEDIVSQGRLIELAGKCRPRIRLPLVFIRPTLEGKRVPGELQIHQNGLRYQSPLNVNLRVDLLFSNIKHLFFQPCDNELIVLLHVHLHHPVMMGKKKTKDIQFYREAADNQFDETGNRRRRQHYGDEDELAAEQEERRRRMHLNKEFKQFADRISDMASSALLHPRVAVDVPFRDLGFFGVPFRANVLLQPTTDCLVFLSDPPFLVVTIADIEIAHLERVQFGLKNFDMVFVFKDFKRQPVHINTIPMTQLDNVKEWLDSVDVPFTEGPVNLNWTAIMKTINADPAAFFEEGGWSFLREKSDDEEVTESESASEFEASDSDRSQSYSDEDSEGIYSEDASEDEMDESEESGEDWDELDRKAQAYDERRGKRKDTADTMKGGASAQRKKVRH</sequence>
<evidence type="ECO:0000256" key="10">
    <source>
        <dbReference type="RuleBase" id="RU367052"/>
    </source>
</evidence>
<evidence type="ECO:0000256" key="4">
    <source>
        <dbReference type="ARBA" id="ARBA00022763"/>
    </source>
</evidence>
<evidence type="ECO:0000256" key="8">
    <source>
        <dbReference type="ARBA" id="ARBA00023204"/>
    </source>
</evidence>
<feature type="compositionally biased region" description="Basic and acidic residues" evidence="11">
    <location>
        <begin position="176"/>
        <end position="215"/>
    </location>
</feature>
<dbReference type="Gene3D" id="2.30.29.210">
    <property type="entry name" value="FACT complex subunit Spt16p/Cdc68p"/>
    <property type="match status" value="1"/>
</dbReference>
<feature type="compositionally biased region" description="Basic and acidic residues" evidence="11">
    <location>
        <begin position="704"/>
        <end position="723"/>
    </location>
</feature>
<accession>A0A4V1J175</accession>
<comment type="subunit">
    <text evidence="10">Component of the FACT complex.</text>
</comment>
<dbReference type="SMART" id="SM01287">
    <property type="entry name" value="Rtt106"/>
    <property type="match status" value="1"/>
</dbReference>
<name>A0A4V1J175_9FUNG</name>
<dbReference type="Gene3D" id="2.30.29.30">
    <property type="entry name" value="Pleckstrin-homology domain (PH domain)/Phosphotyrosine-binding domain (PTB)"/>
    <property type="match status" value="1"/>
</dbReference>
<comment type="subcellular location">
    <subcellularLocation>
        <location evidence="10">Nucleus</location>
    </subcellularLocation>
    <subcellularLocation>
        <location evidence="10">Chromosome</location>
    </subcellularLocation>
</comment>
<dbReference type="PANTHER" id="PTHR13980">
    <property type="entry name" value="CDC68 RELATED"/>
    <property type="match status" value="1"/>
</dbReference>
<dbReference type="Gene3D" id="2.30.29.150">
    <property type="match status" value="1"/>
</dbReference>
<dbReference type="EMBL" id="KZ990460">
    <property type="protein sequence ID" value="RKP24079.1"/>
    <property type="molecule type" value="Genomic_DNA"/>
</dbReference>
<feature type="non-terminal residue" evidence="14">
    <location>
        <position position="1"/>
    </location>
</feature>
<keyword evidence="8 10" id="KW-0234">DNA repair</keyword>
<dbReference type="GO" id="GO:0031491">
    <property type="term" value="F:nucleosome binding"/>
    <property type="evidence" value="ECO:0007669"/>
    <property type="project" value="TreeGrafter"/>
</dbReference>
<dbReference type="InterPro" id="IPR011993">
    <property type="entry name" value="PH-like_dom_sf"/>
</dbReference>
<feature type="compositionally biased region" description="Acidic residues" evidence="11">
    <location>
        <begin position="649"/>
        <end position="665"/>
    </location>
</feature>
<keyword evidence="7 10" id="KW-0804">Transcription</keyword>
<keyword evidence="4 10" id="KW-0227">DNA damage</keyword>
<keyword evidence="15" id="KW-1185">Reference proteome</keyword>
<dbReference type="SMART" id="SM01286">
    <property type="entry name" value="SPT16"/>
    <property type="match status" value="1"/>
</dbReference>
<organism evidence="14 15">
    <name type="scientific">Syncephalis pseudoplumigaleata</name>
    <dbReference type="NCBI Taxonomy" id="1712513"/>
    <lineage>
        <taxon>Eukaryota</taxon>
        <taxon>Fungi</taxon>
        <taxon>Fungi incertae sedis</taxon>
        <taxon>Zoopagomycota</taxon>
        <taxon>Zoopagomycotina</taxon>
        <taxon>Zoopagomycetes</taxon>
        <taxon>Zoopagales</taxon>
        <taxon>Piptocephalidaceae</taxon>
        <taxon>Syncephalis</taxon>
    </lineage>
</organism>
<dbReference type="InterPro" id="IPR048969">
    <property type="entry name" value="FACT_SPT16_C"/>
</dbReference>
<dbReference type="AlphaFoldDB" id="A0A4V1J175"/>
<feature type="region of interest" description="Disordered" evidence="11">
    <location>
        <begin position="459"/>
        <end position="480"/>
    </location>
</feature>
<evidence type="ECO:0000256" key="1">
    <source>
        <dbReference type="ARBA" id="ARBA00010779"/>
    </source>
</evidence>
<reference evidence="15" key="1">
    <citation type="journal article" date="2018" name="Nat. Microbiol.">
        <title>Leveraging single-cell genomics to expand the fungal tree of life.</title>
        <authorList>
            <person name="Ahrendt S.R."/>
            <person name="Quandt C.A."/>
            <person name="Ciobanu D."/>
            <person name="Clum A."/>
            <person name="Salamov A."/>
            <person name="Andreopoulos B."/>
            <person name="Cheng J.F."/>
            <person name="Woyke T."/>
            <person name="Pelin A."/>
            <person name="Henrissat B."/>
            <person name="Reynolds N.K."/>
            <person name="Benny G.L."/>
            <person name="Smith M.E."/>
            <person name="James T.Y."/>
            <person name="Grigoriev I.V."/>
        </authorList>
    </citation>
    <scope>NUCLEOTIDE SEQUENCE [LARGE SCALE GENOMIC DNA]</scope>
    <source>
        <strain evidence="15">Benny S71-1</strain>
    </source>
</reference>
<dbReference type="Proteomes" id="UP000278143">
    <property type="component" value="Unassembled WGS sequence"/>
</dbReference>
<dbReference type="SUPFAM" id="SSF55920">
    <property type="entry name" value="Creatinase/aminopeptidase"/>
    <property type="match status" value="1"/>
</dbReference>
<dbReference type="GO" id="GO:0006368">
    <property type="term" value="P:transcription elongation by RNA polymerase II"/>
    <property type="evidence" value="ECO:0007669"/>
    <property type="project" value="TreeGrafter"/>
</dbReference>
<feature type="domain" description="Histone chaperone RTT106/FACT complex subunit SPT16-like middle" evidence="13">
    <location>
        <begin position="525"/>
        <end position="615"/>
    </location>
</feature>
<dbReference type="InterPro" id="IPR013953">
    <property type="entry name" value="FACT_SPT16_M"/>
</dbReference>
<evidence type="ECO:0000256" key="9">
    <source>
        <dbReference type="ARBA" id="ARBA00023242"/>
    </source>
</evidence>
<keyword evidence="6" id="KW-0175">Coiled coil</keyword>
<feature type="compositionally biased region" description="Basic and acidic residues" evidence="11">
    <location>
        <begin position="150"/>
        <end position="160"/>
    </location>
</feature>
<dbReference type="Gene3D" id="3.90.230.10">
    <property type="entry name" value="Creatinase/methionine aminopeptidase superfamily"/>
    <property type="match status" value="1"/>
</dbReference>
<dbReference type="InterPro" id="IPR000994">
    <property type="entry name" value="Pept_M24"/>
</dbReference>
<dbReference type="Pfam" id="PF08644">
    <property type="entry name" value="SPT16"/>
    <property type="match status" value="1"/>
</dbReference>
<keyword evidence="2 10" id="KW-0158">Chromosome</keyword>
<keyword evidence="3 10" id="KW-0235">DNA replication</keyword>
<evidence type="ECO:0000256" key="3">
    <source>
        <dbReference type="ARBA" id="ARBA00022705"/>
    </source>
</evidence>
<dbReference type="FunFam" id="2.30.29.210:FF:000001">
    <property type="entry name" value="FACT complex subunit spt16"/>
    <property type="match status" value="1"/>
</dbReference>
<evidence type="ECO:0000313" key="15">
    <source>
        <dbReference type="Proteomes" id="UP000278143"/>
    </source>
</evidence>
<evidence type="ECO:0000256" key="7">
    <source>
        <dbReference type="ARBA" id="ARBA00023163"/>
    </source>
</evidence>
<keyword evidence="5 10" id="KW-0805">Transcription regulation</keyword>
<dbReference type="FunFam" id="2.30.29.30:FF:000017">
    <property type="entry name" value="FACT complex subunit SPT16"/>
    <property type="match status" value="1"/>
</dbReference>
<dbReference type="GO" id="GO:0035101">
    <property type="term" value="C:FACT complex"/>
    <property type="evidence" value="ECO:0007669"/>
    <property type="project" value="UniProtKB-UniRule"/>
</dbReference>
<evidence type="ECO:0000256" key="5">
    <source>
        <dbReference type="ARBA" id="ARBA00023015"/>
    </source>
</evidence>
<dbReference type="InterPro" id="IPR056595">
    <property type="entry name" value="Fact-SPT16_PH"/>
</dbReference>
<dbReference type="OrthoDB" id="10251642at2759"/>
<evidence type="ECO:0000256" key="2">
    <source>
        <dbReference type="ARBA" id="ARBA00022454"/>
    </source>
</evidence>
<feature type="compositionally biased region" description="Acidic residues" evidence="11">
    <location>
        <begin position="685"/>
        <end position="703"/>
    </location>
</feature>
<keyword evidence="9 10" id="KW-0539">Nucleus</keyword>
<dbReference type="Pfam" id="PF24824">
    <property type="entry name" value="PH_SPT16"/>
    <property type="match status" value="1"/>
</dbReference>
<evidence type="ECO:0000313" key="14">
    <source>
        <dbReference type="EMBL" id="RKP24079.1"/>
    </source>
</evidence>
<dbReference type="PANTHER" id="PTHR13980:SF15">
    <property type="entry name" value="FACT COMPLEX SUBUNIT SPT16"/>
    <property type="match status" value="1"/>
</dbReference>
<dbReference type="InterPro" id="IPR013719">
    <property type="entry name" value="RTT106/SPT16-like_middle_dom"/>
</dbReference>
<proteinExistence type="inferred from homology"/>
<dbReference type="GO" id="GO:0006281">
    <property type="term" value="P:DNA repair"/>
    <property type="evidence" value="ECO:0007669"/>
    <property type="project" value="UniProtKB-UniRule"/>
</dbReference>
<feature type="region of interest" description="Disordered" evidence="11">
    <location>
        <begin position="150"/>
        <end position="221"/>
    </location>
</feature>
<dbReference type="InterPro" id="IPR036005">
    <property type="entry name" value="Creatinase/aminopeptidase-like"/>
</dbReference>
<dbReference type="Pfam" id="PF21091">
    <property type="entry name" value="SPT16_C"/>
    <property type="match status" value="1"/>
</dbReference>
<evidence type="ECO:0000259" key="13">
    <source>
        <dbReference type="SMART" id="SM01287"/>
    </source>
</evidence>
<dbReference type="GO" id="GO:0006260">
    <property type="term" value="P:DNA replication"/>
    <property type="evidence" value="ECO:0007669"/>
    <property type="project" value="UniProtKB-KW"/>
</dbReference>
<comment type="function">
    <text evidence="10">Component of the FACT complex, a general chromatin factor that acts to reorganize nucleosomes. The FACT complex is involved in multiple processes that require DNA as a template such as mRNA elongation, DNA replication and DNA repair. During transcription elongation the FACT complex acts as a histone chaperone that both destabilizes and restores nucleosomal structure. It facilitates the passage of RNA polymerase II and transcription by promoting the dissociation of one histone H2A-H2B dimer from the nucleosome, then subsequently promotes the reestablishment of the nucleosome following the passage of RNA polymerase II.</text>
</comment>
<evidence type="ECO:0000259" key="12">
    <source>
        <dbReference type="SMART" id="SM01286"/>
    </source>
</evidence>
<dbReference type="Pfam" id="PF00557">
    <property type="entry name" value="Peptidase_M24"/>
    <property type="match status" value="1"/>
</dbReference>
<evidence type="ECO:0000256" key="11">
    <source>
        <dbReference type="SAM" id="MobiDB-lite"/>
    </source>
</evidence>
<dbReference type="InterPro" id="IPR040258">
    <property type="entry name" value="Spt16"/>
</dbReference>
<comment type="similarity">
    <text evidence="1 10">Belongs to the peptidase M24 family. SPT16 subfamily.</text>
</comment>
<evidence type="ECO:0000256" key="6">
    <source>
        <dbReference type="ARBA" id="ARBA00023054"/>
    </source>
</evidence>
<gene>
    <name evidence="14" type="ORF">SYNPS1DRAFT_17669</name>
</gene>
<feature type="domain" description="FACT complex subunit SPT16 middle" evidence="12">
    <location>
        <begin position="245"/>
        <end position="397"/>
    </location>
</feature>
<dbReference type="Pfam" id="PF08512">
    <property type="entry name" value="Rttp106-like_middle"/>
    <property type="match status" value="1"/>
</dbReference>